<dbReference type="Gene3D" id="1.20.1280.50">
    <property type="match status" value="1"/>
</dbReference>
<proteinExistence type="predicted"/>
<sequence>MDFMSETSSYKDQQAGILTLPPEVLELIISYLPYETVSNIRLVCRAFERACRHRLNQGFSRAERYVQSALKMFRAQLPRRESERREHPLSRRVEHLAAVETRLGLLSMTYRRYMDTDACCFIPGKVLDEVFQVVRYLKDARTVERSSFTVLQELRDISSMAMEHFEEHIVPGLKRCETRPRPLSLLSLFSGGASGGSDGDAGVGDAGWPGASLGNLLNSQRAASEARNKSINVVEHSVAKLNQQVSAQRSRSTAQAQILAELRQQMNEQAEKLAAQDLVIADLTTKLGRVEERLRVYTGEPAEDETAEGGSADSAGPADTKLRKRPARGAAAESAATASKRTKKA</sequence>
<feature type="domain" description="F-box" evidence="2">
    <location>
        <begin position="14"/>
        <end position="62"/>
    </location>
</feature>
<dbReference type="EMBL" id="VIIS01001536">
    <property type="protein sequence ID" value="KAF0296765.1"/>
    <property type="molecule type" value="Genomic_DNA"/>
</dbReference>
<dbReference type="GO" id="GO:0000209">
    <property type="term" value="P:protein polyubiquitination"/>
    <property type="evidence" value="ECO:0007669"/>
    <property type="project" value="TreeGrafter"/>
</dbReference>
<dbReference type="OrthoDB" id="5860767at2759"/>
<dbReference type="SUPFAM" id="SSF81383">
    <property type="entry name" value="F-box domain"/>
    <property type="match status" value="1"/>
</dbReference>
<protein>
    <submittedName>
        <fullName evidence="3">F-box only protein 28</fullName>
    </submittedName>
</protein>
<evidence type="ECO:0000313" key="3">
    <source>
        <dbReference type="EMBL" id="KAF0296765.1"/>
    </source>
</evidence>
<dbReference type="SMART" id="SM00256">
    <property type="entry name" value="FBOX"/>
    <property type="match status" value="1"/>
</dbReference>
<feature type="region of interest" description="Disordered" evidence="1">
    <location>
        <begin position="296"/>
        <end position="345"/>
    </location>
</feature>
<dbReference type="AlphaFoldDB" id="A0A6A4VRC0"/>
<dbReference type="PANTHER" id="PTHR13252">
    <property type="entry name" value="F-BOX ONLY PROTEIN 28"/>
    <property type="match status" value="1"/>
</dbReference>
<dbReference type="PROSITE" id="PS50181">
    <property type="entry name" value="FBOX"/>
    <property type="match status" value="1"/>
</dbReference>
<evidence type="ECO:0000313" key="4">
    <source>
        <dbReference type="Proteomes" id="UP000440578"/>
    </source>
</evidence>
<organism evidence="3 4">
    <name type="scientific">Amphibalanus amphitrite</name>
    <name type="common">Striped barnacle</name>
    <name type="synonym">Balanus amphitrite</name>
    <dbReference type="NCBI Taxonomy" id="1232801"/>
    <lineage>
        <taxon>Eukaryota</taxon>
        <taxon>Metazoa</taxon>
        <taxon>Ecdysozoa</taxon>
        <taxon>Arthropoda</taxon>
        <taxon>Crustacea</taxon>
        <taxon>Multicrustacea</taxon>
        <taxon>Cirripedia</taxon>
        <taxon>Thoracica</taxon>
        <taxon>Thoracicalcarea</taxon>
        <taxon>Balanomorpha</taxon>
        <taxon>Balanoidea</taxon>
        <taxon>Balanidae</taxon>
        <taxon>Amphibalaninae</taxon>
        <taxon>Amphibalanus</taxon>
    </lineage>
</organism>
<dbReference type="Proteomes" id="UP000440578">
    <property type="component" value="Unassembled WGS sequence"/>
</dbReference>
<reference evidence="3 4" key="1">
    <citation type="submission" date="2019-07" db="EMBL/GenBank/DDBJ databases">
        <title>Draft genome assembly of a fouling barnacle, Amphibalanus amphitrite (Darwin, 1854): The first reference genome for Thecostraca.</title>
        <authorList>
            <person name="Kim W."/>
        </authorList>
    </citation>
    <scope>NUCLEOTIDE SEQUENCE [LARGE SCALE GENOMIC DNA]</scope>
    <source>
        <strain evidence="3">SNU_AA5</strain>
        <tissue evidence="3">Soma without cirri and trophi</tissue>
    </source>
</reference>
<name>A0A6A4VRC0_AMPAM</name>
<dbReference type="InterPro" id="IPR036047">
    <property type="entry name" value="F-box-like_dom_sf"/>
</dbReference>
<dbReference type="PANTHER" id="PTHR13252:SF9">
    <property type="entry name" value="F-BOX ONLY PROTEIN 28"/>
    <property type="match status" value="1"/>
</dbReference>
<dbReference type="InterPro" id="IPR001810">
    <property type="entry name" value="F-box_dom"/>
</dbReference>
<accession>A0A6A4VRC0</accession>
<evidence type="ECO:0000259" key="2">
    <source>
        <dbReference type="PROSITE" id="PS50181"/>
    </source>
</evidence>
<feature type="compositionally biased region" description="Low complexity" evidence="1">
    <location>
        <begin position="328"/>
        <end position="339"/>
    </location>
</feature>
<gene>
    <name evidence="3" type="primary">FBXO28_2</name>
    <name evidence="3" type="ORF">FJT64_005812</name>
</gene>
<evidence type="ECO:0000256" key="1">
    <source>
        <dbReference type="SAM" id="MobiDB-lite"/>
    </source>
</evidence>
<dbReference type="Pfam" id="PF12937">
    <property type="entry name" value="F-box-like"/>
    <property type="match status" value="1"/>
</dbReference>
<comment type="caution">
    <text evidence="3">The sequence shown here is derived from an EMBL/GenBank/DDBJ whole genome shotgun (WGS) entry which is preliminary data.</text>
</comment>
<dbReference type="InterPro" id="IPR039719">
    <property type="entry name" value="FBXO28"/>
</dbReference>
<keyword evidence="4" id="KW-1185">Reference proteome</keyword>
<dbReference type="CDD" id="cd22100">
    <property type="entry name" value="F-box_FBXO28"/>
    <property type="match status" value="1"/>
</dbReference>